<dbReference type="PANTHER" id="PTHR43229:SF2">
    <property type="entry name" value="NODULATION PROTEIN J"/>
    <property type="match status" value="1"/>
</dbReference>
<dbReference type="AlphaFoldDB" id="A0A290Z1N2"/>
<evidence type="ECO:0000313" key="10">
    <source>
        <dbReference type="Proteomes" id="UP000218505"/>
    </source>
</evidence>
<feature type="transmembrane region" description="Helical" evidence="6">
    <location>
        <begin position="139"/>
        <end position="161"/>
    </location>
</feature>
<dbReference type="InterPro" id="IPR051784">
    <property type="entry name" value="Nod_factor_ABC_transporter"/>
</dbReference>
<evidence type="ECO:0000256" key="1">
    <source>
        <dbReference type="ARBA" id="ARBA00004141"/>
    </source>
</evidence>
<keyword evidence="5" id="KW-0046">Antibiotic resistance</keyword>
<reference evidence="9" key="1">
    <citation type="submission" date="2017-09" db="EMBL/GenBank/DDBJ databases">
        <title>Complete Genome Sequence of ansamitocin-producing Bacterium Actinosynnema pretiosum X47.</title>
        <authorList>
            <person name="Cao G."/>
            <person name="Zong G."/>
            <person name="Zhong C."/>
            <person name="Fu J."/>
        </authorList>
    </citation>
    <scope>NUCLEOTIDE SEQUENCE [LARGE SCALE GENOMIC DNA]</scope>
    <source>
        <strain evidence="9">X47</strain>
    </source>
</reference>
<dbReference type="EMBL" id="CP023445">
    <property type="protein sequence ID" value="ATE52863.1"/>
    <property type="molecule type" value="Genomic_DNA"/>
</dbReference>
<comment type="similarity">
    <text evidence="6">Belongs to the ABC-2 integral membrane protein family.</text>
</comment>
<evidence type="ECO:0000259" key="8">
    <source>
        <dbReference type="PROSITE" id="PS51012"/>
    </source>
</evidence>
<dbReference type="GO" id="GO:0140359">
    <property type="term" value="F:ABC-type transporter activity"/>
    <property type="evidence" value="ECO:0007669"/>
    <property type="project" value="InterPro"/>
</dbReference>
<dbReference type="PROSITE" id="PS51012">
    <property type="entry name" value="ABC_TM2"/>
    <property type="match status" value="1"/>
</dbReference>
<dbReference type="InterPro" id="IPR047817">
    <property type="entry name" value="ABC2_TM_bact-type"/>
</dbReference>
<feature type="transmembrane region" description="Helical" evidence="6">
    <location>
        <begin position="207"/>
        <end position="226"/>
    </location>
</feature>
<dbReference type="InterPro" id="IPR013525">
    <property type="entry name" value="ABC2_TM"/>
</dbReference>
<dbReference type="RefSeq" id="WP_096491846.1">
    <property type="nucleotide sequence ID" value="NZ_CP023445.1"/>
</dbReference>
<dbReference type="Proteomes" id="UP000218505">
    <property type="component" value="Chromosome"/>
</dbReference>
<dbReference type="GO" id="GO:0046677">
    <property type="term" value="P:response to antibiotic"/>
    <property type="evidence" value="ECO:0007669"/>
    <property type="project" value="UniProtKB-KW"/>
</dbReference>
<keyword evidence="10" id="KW-1185">Reference proteome</keyword>
<dbReference type="GO" id="GO:0043190">
    <property type="term" value="C:ATP-binding cassette (ABC) transporter complex"/>
    <property type="evidence" value="ECO:0007669"/>
    <property type="project" value="InterPro"/>
</dbReference>
<dbReference type="Pfam" id="PF01061">
    <property type="entry name" value="ABC2_membrane"/>
    <property type="match status" value="1"/>
</dbReference>
<gene>
    <name evidence="9" type="ORF">CNX65_05860</name>
</gene>
<dbReference type="PANTHER" id="PTHR43229">
    <property type="entry name" value="NODULATION PROTEIN J"/>
    <property type="match status" value="1"/>
</dbReference>
<evidence type="ECO:0000256" key="2">
    <source>
        <dbReference type="ARBA" id="ARBA00022692"/>
    </source>
</evidence>
<proteinExistence type="inferred from homology"/>
<keyword evidence="6" id="KW-1003">Cell membrane</keyword>
<name>A0A290Z1N2_9PSEU</name>
<keyword evidence="6" id="KW-0813">Transport</keyword>
<keyword evidence="3 6" id="KW-1133">Transmembrane helix</keyword>
<dbReference type="InterPro" id="IPR000412">
    <property type="entry name" value="ABC_2_transport"/>
</dbReference>
<feature type="transmembrane region" description="Helical" evidence="6">
    <location>
        <begin position="252"/>
        <end position="279"/>
    </location>
</feature>
<keyword evidence="2 6" id="KW-0812">Transmembrane</keyword>
<protein>
    <recommendedName>
        <fullName evidence="6">Transport permease protein</fullName>
    </recommendedName>
</protein>
<keyword evidence="4 6" id="KW-0472">Membrane</keyword>
<evidence type="ECO:0000256" key="5">
    <source>
        <dbReference type="ARBA" id="ARBA00023251"/>
    </source>
</evidence>
<dbReference type="PRINTS" id="PR00164">
    <property type="entry name" value="ABC2TRNSPORT"/>
</dbReference>
<feature type="transmembrane region" description="Helical" evidence="6">
    <location>
        <begin position="173"/>
        <end position="195"/>
    </location>
</feature>
<feature type="domain" description="ABC transmembrane type-2" evidence="8">
    <location>
        <begin position="57"/>
        <end position="287"/>
    </location>
</feature>
<evidence type="ECO:0000256" key="7">
    <source>
        <dbReference type="SAM" id="MobiDB-lite"/>
    </source>
</evidence>
<organism evidence="9 10">
    <name type="scientific">Actinosynnema pretiosum</name>
    <dbReference type="NCBI Taxonomy" id="42197"/>
    <lineage>
        <taxon>Bacteria</taxon>
        <taxon>Bacillati</taxon>
        <taxon>Actinomycetota</taxon>
        <taxon>Actinomycetes</taxon>
        <taxon>Pseudonocardiales</taxon>
        <taxon>Pseudonocardiaceae</taxon>
        <taxon>Actinosynnema</taxon>
    </lineage>
</organism>
<evidence type="ECO:0000256" key="3">
    <source>
        <dbReference type="ARBA" id="ARBA00022989"/>
    </source>
</evidence>
<evidence type="ECO:0000256" key="6">
    <source>
        <dbReference type="RuleBase" id="RU361157"/>
    </source>
</evidence>
<feature type="transmembrane region" description="Helical" evidence="6">
    <location>
        <begin position="57"/>
        <end position="75"/>
    </location>
</feature>
<dbReference type="PIRSF" id="PIRSF006648">
    <property type="entry name" value="DrrB"/>
    <property type="match status" value="1"/>
</dbReference>
<sequence>MAADTNSADTNSADTTRADADAAPTARTATGRPSGNARAVLIYVESRWVWYRRNWRATAVSAFVLPVLFLLSMGFGLGSQIAPDQLPGGLTYPQFLAPALLVVMGLQAVVNESTYQVIDVFKWSKRHHAVVASPITPAQVFLGTMLWNALLVLMAGAFFLVSATLFEALTTPAAALAVPVSVLTSTAYSAPITAFSATRDKADSFSTVFRLIVMPMTLFTGAFFPVEQLPDWLLPLVWIAPTWHGVELARGAAFGGLGALAALGHVAFLVAVLAVGTLIGTRVYRRRLVP</sequence>
<evidence type="ECO:0000256" key="4">
    <source>
        <dbReference type="ARBA" id="ARBA00023136"/>
    </source>
</evidence>
<comment type="subcellular location">
    <subcellularLocation>
        <location evidence="6">Cell membrane</location>
        <topology evidence="6">Multi-pass membrane protein</topology>
    </subcellularLocation>
    <subcellularLocation>
        <location evidence="1">Membrane</location>
        <topology evidence="1">Multi-pass membrane protein</topology>
    </subcellularLocation>
</comment>
<evidence type="ECO:0000313" key="9">
    <source>
        <dbReference type="EMBL" id="ATE52863.1"/>
    </source>
</evidence>
<feature type="region of interest" description="Disordered" evidence="7">
    <location>
        <begin position="1"/>
        <end position="33"/>
    </location>
</feature>
<feature type="transmembrane region" description="Helical" evidence="6">
    <location>
        <begin position="95"/>
        <end position="118"/>
    </location>
</feature>
<accession>A0A290Z1N2</accession>
<feature type="compositionally biased region" description="Low complexity" evidence="7">
    <location>
        <begin position="7"/>
        <end position="30"/>
    </location>
</feature>
<dbReference type="KEGG" id="apre:CNX65_05860"/>